<name>A0A081P287_9BACL</name>
<keyword evidence="1" id="KW-1133">Transmembrane helix</keyword>
<gene>
    <name evidence="2" type="ORF">ET33_06985</name>
</gene>
<keyword evidence="1" id="KW-0472">Membrane</keyword>
<protein>
    <submittedName>
        <fullName evidence="2">Uncharacterized protein</fullName>
    </submittedName>
</protein>
<dbReference type="RefSeq" id="WP_036684585.1">
    <property type="nucleotide sequence ID" value="NZ_JNVM01000014.1"/>
</dbReference>
<comment type="caution">
    <text evidence="2">The sequence shown here is derived from an EMBL/GenBank/DDBJ whole genome shotgun (WGS) entry which is preliminary data.</text>
</comment>
<dbReference type="EMBL" id="JNVM01000014">
    <property type="protein sequence ID" value="KEQ24810.1"/>
    <property type="molecule type" value="Genomic_DNA"/>
</dbReference>
<sequence>MTRWLWPLLVTHSQKLKVIQVALSDFTTALWNAMFAMTVIAIIIPVLILLPSATSFKALRIRESRNNEILRRPITWIMFKK</sequence>
<proteinExistence type="predicted"/>
<accession>A0A081P287</accession>
<dbReference type="Proteomes" id="UP000028123">
    <property type="component" value="Unassembled WGS sequence"/>
</dbReference>
<keyword evidence="3" id="KW-1185">Reference proteome</keyword>
<evidence type="ECO:0000313" key="3">
    <source>
        <dbReference type="Proteomes" id="UP000028123"/>
    </source>
</evidence>
<feature type="transmembrane region" description="Helical" evidence="1">
    <location>
        <begin position="29"/>
        <end position="50"/>
    </location>
</feature>
<organism evidence="2 3">
    <name type="scientific">Paenibacillus tyrfis</name>
    <dbReference type="NCBI Taxonomy" id="1501230"/>
    <lineage>
        <taxon>Bacteria</taxon>
        <taxon>Bacillati</taxon>
        <taxon>Bacillota</taxon>
        <taxon>Bacilli</taxon>
        <taxon>Bacillales</taxon>
        <taxon>Paenibacillaceae</taxon>
        <taxon>Paenibacillus</taxon>
    </lineage>
</organism>
<reference evidence="2 3" key="1">
    <citation type="submission" date="2014-06" db="EMBL/GenBank/DDBJ databases">
        <title>Draft genome sequence of Paenibacillus sp. MSt1.</title>
        <authorList>
            <person name="Aw Y.K."/>
            <person name="Ong K.S."/>
            <person name="Gan H.M."/>
            <person name="Lee S.M."/>
        </authorList>
    </citation>
    <scope>NUCLEOTIDE SEQUENCE [LARGE SCALE GENOMIC DNA]</scope>
    <source>
        <strain evidence="2 3">MSt1</strain>
    </source>
</reference>
<evidence type="ECO:0000256" key="1">
    <source>
        <dbReference type="SAM" id="Phobius"/>
    </source>
</evidence>
<evidence type="ECO:0000313" key="2">
    <source>
        <dbReference type="EMBL" id="KEQ24810.1"/>
    </source>
</evidence>
<dbReference type="AlphaFoldDB" id="A0A081P287"/>
<keyword evidence="1" id="KW-0812">Transmembrane</keyword>